<dbReference type="Gene3D" id="3.20.20.30">
    <property type="entry name" value="Luciferase-like domain"/>
    <property type="match status" value="1"/>
</dbReference>
<dbReference type="EMBL" id="FAOZ01000038">
    <property type="protein sequence ID" value="CUU60340.1"/>
    <property type="molecule type" value="Genomic_DNA"/>
</dbReference>
<dbReference type="PANTHER" id="PTHR42847:SF4">
    <property type="entry name" value="ALKANESULFONATE MONOOXYGENASE-RELATED"/>
    <property type="match status" value="1"/>
</dbReference>
<evidence type="ECO:0000256" key="2">
    <source>
        <dbReference type="ARBA" id="ARBA00022643"/>
    </source>
</evidence>
<dbReference type="InterPro" id="IPR011251">
    <property type="entry name" value="Luciferase-like_dom"/>
</dbReference>
<organism evidence="6 7">
    <name type="scientific">Parafrankia irregularis</name>
    <dbReference type="NCBI Taxonomy" id="795642"/>
    <lineage>
        <taxon>Bacteria</taxon>
        <taxon>Bacillati</taxon>
        <taxon>Actinomycetota</taxon>
        <taxon>Actinomycetes</taxon>
        <taxon>Frankiales</taxon>
        <taxon>Frankiaceae</taxon>
        <taxon>Parafrankia</taxon>
    </lineage>
</organism>
<dbReference type="RefSeq" id="WP_091285102.1">
    <property type="nucleotide sequence ID" value="NZ_FAOZ01000038.1"/>
</dbReference>
<evidence type="ECO:0000256" key="4">
    <source>
        <dbReference type="ARBA" id="ARBA00023033"/>
    </source>
</evidence>
<sequence length="308" mass="32339">MTGARPRLALGLPVATAVYGAGEQHRIIELAKAADGAGIDTLVQSDHLVMGERTDRYPFGTFKYPHGSPWLEPLTTLAVIAGATSRVRLSTGILIAALRRAPLLAKSAATLDALSGGRLELGVGTGWQPEEYETMGLDFGARAQLLDDTVAACRALWAPGGDAAVDLPTISFEKIWCDPKPVSPGGPAVLFGGPLTRRNLRRIVELGDGWIPIMGEPMAGVAEGVARIRESWASAGRGDEVPRVRHTLPLEHDGDGGLSLDRTLAGAGAAAQAGVTEVSVPVAAFVRDPAAVPAWVAALGRRWEKLWG</sequence>
<reference evidence="7" key="1">
    <citation type="submission" date="2015-11" db="EMBL/GenBank/DDBJ databases">
        <authorList>
            <person name="Varghese N."/>
        </authorList>
    </citation>
    <scope>NUCLEOTIDE SEQUENCE [LARGE SCALE GENOMIC DNA]</scope>
    <source>
        <strain evidence="7">DSM 45899</strain>
    </source>
</reference>
<dbReference type="Proteomes" id="UP000198802">
    <property type="component" value="Unassembled WGS sequence"/>
</dbReference>
<evidence type="ECO:0000313" key="7">
    <source>
        <dbReference type="Proteomes" id="UP000198802"/>
    </source>
</evidence>
<keyword evidence="1" id="KW-0285">Flavoprotein</keyword>
<keyword evidence="4" id="KW-0503">Monooxygenase</keyword>
<dbReference type="InterPro" id="IPR036661">
    <property type="entry name" value="Luciferase-like_sf"/>
</dbReference>
<dbReference type="Pfam" id="PF00296">
    <property type="entry name" value="Bac_luciferase"/>
    <property type="match status" value="1"/>
</dbReference>
<dbReference type="GO" id="GO:0008726">
    <property type="term" value="F:alkanesulfonate monooxygenase activity"/>
    <property type="evidence" value="ECO:0007669"/>
    <property type="project" value="TreeGrafter"/>
</dbReference>
<keyword evidence="7" id="KW-1185">Reference proteome</keyword>
<dbReference type="AlphaFoldDB" id="A0A0S4QYH1"/>
<accession>A0A0S4QYH1</accession>
<dbReference type="NCBIfam" id="TIGR03619">
    <property type="entry name" value="F420_Rv2161c"/>
    <property type="match status" value="1"/>
</dbReference>
<evidence type="ECO:0000313" key="6">
    <source>
        <dbReference type="EMBL" id="CUU60340.1"/>
    </source>
</evidence>
<dbReference type="PANTHER" id="PTHR42847">
    <property type="entry name" value="ALKANESULFONATE MONOOXYGENASE"/>
    <property type="match status" value="1"/>
</dbReference>
<keyword evidence="3" id="KW-0560">Oxidoreductase</keyword>
<dbReference type="GO" id="GO:0046306">
    <property type="term" value="P:alkanesulfonate catabolic process"/>
    <property type="evidence" value="ECO:0007669"/>
    <property type="project" value="TreeGrafter"/>
</dbReference>
<proteinExistence type="predicted"/>
<evidence type="ECO:0000256" key="1">
    <source>
        <dbReference type="ARBA" id="ARBA00022630"/>
    </source>
</evidence>
<evidence type="ECO:0000259" key="5">
    <source>
        <dbReference type="Pfam" id="PF00296"/>
    </source>
</evidence>
<dbReference type="InterPro" id="IPR019921">
    <property type="entry name" value="Lucif-like_OxRdtase_Rv2161c"/>
</dbReference>
<feature type="domain" description="Luciferase-like" evidence="5">
    <location>
        <begin position="23"/>
        <end position="244"/>
    </location>
</feature>
<dbReference type="SUPFAM" id="SSF51679">
    <property type="entry name" value="Bacterial luciferase-like"/>
    <property type="match status" value="1"/>
</dbReference>
<dbReference type="InterPro" id="IPR050172">
    <property type="entry name" value="SsuD_RutA_monooxygenase"/>
</dbReference>
<gene>
    <name evidence="6" type="ORF">Ga0074812_13855</name>
</gene>
<protein>
    <submittedName>
        <fullName evidence="6">Probable F420-dependent oxidoreductase, Rv2161c family</fullName>
    </submittedName>
</protein>
<keyword evidence="2" id="KW-0288">FMN</keyword>
<evidence type="ECO:0000256" key="3">
    <source>
        <dbReference type="ARBA" id="ARBA00023002"/>
    </source>
</evidence>
<name>A0A0S4QYH1_9ACTN</name>